<evidence type="ECO:0000256" key="4">
    <source>
        <dbReference type="ARBA" id="ARBA00022483"/>
    </source>
</evidence>
<dbReference type="Pfam" id="PF20667">
    <property type="entry name" value="Sec10_N"/>
    <property type="match status" value="1"/>
</dbReference>
<evidence type="ECO:0000259" key="9">
    <source>
        <dbReference type="Pfam" id="PF20667"/>
    </source>
</evidence>
<accession>A0A8C0M1S8</accession>
<reference evidence="10" key="1">
    <citation type="submission" date="2019-03" db="EMBL/GenBank/DDBJ databases">
        <authorList>
            <person name="Warren W.C."/>
            <person name="Johnson G.S."/>
        </authorList>
    </citation>
    <scope>NUCLEOTIDE SEQUENCE [LARGE SCALE GENOMIC DNA]</scope>
    <source>
        <strain evidence="10">Basenji</strain>
    </source>
</reference>
<dbReference type="InterPro" id="IPR048627">
    <property type="entry name" value="Sec10_HB"/>
</dbReference>
<dbReference type="GO" id="GO:0006887">
    <property type="term" value="P:exocytosis"/>
    <property type="evidence" value="ECO:0007669"/>
    <property type="project" value="UniProtKB-KW"/>
</dbReference>
<protein>
    <recommendedName>
        <fullName evidence="2">Exocyst complex component 5</fullName>
    </recommendedName>
    <alternativeName>
        <fullName evidence="6">Exocyst complex component Sec10</fullName>
    </alternativeName>
</protein>
<evidence type="ECO:0000256" key="1">
    <source>
        <dbReference type="ARBA" id="ARBA00006572"/>
    </source>
</evidence>
<reference evidence="10" key="2">
    <citation type="submission" date="2025-08" db="UniProtKB">
        <authorList>
            <consortium name="Ensembl"/>
        </authorList>
    </citation>
    <scope>IDENTIFICATION</scope>
</reference>
<dbReference type="AlphaFoldDB" id="A0A8C0M1S8"/>
<evidence type="ECO:0000313" key="10">
    <source>
        <dbReference type="Ensembl" id="ENSCAFP00030002151.1"/>
    </source>
</evidence>
<feature type="domain" description="Exocyst complex component Sec10-like alpha-helical bundle" evidence="8">
    <location>
        <begin position="93"/>
        <end position="642"/>
    </location>
</feature>
<keyword evidence="3" id="KW-0813">Transport</keyword>
<evidence type="ECO:0000256" key="6">
    <source>
        <dbReference type="ARBA" id="ARBA00031471"/>
    </source>
</evidence>
<keyword evidence="4" id="KW-0268">Exocytosis</keyword>
<dbReference type="Ensembl" id="ENSCAFT00030002419.1">
    <property type="protein sequence ID" value="ENSCAFP00030002151.1"/>
    <property type="gene ID" value="ENSCAFG00030001339.1"/>
</dbReference>
<dbReference type="InterPro" id="IPR048625">
    <property type="entry name" value="Sec10_N"/>
</dbReference>
<dbReference type="GO" id="GO:0005737">
    <property type="term" value="C:cytoplasm"/>
    <property type="evidence" value="ECO:0007669"/>
    <property type="project" value="InterPro"/>
</dbReference>
<dbReference type="PANTHER" id="PTHR12100">
    <property type="entry name" value="SEC10"/>
    <property type="match status" value="1"/>
</dbReference>
<evidence type="ECO:0000256" key="2">
    <source>
        <dbReference type="ARBA" id="ARBA00017524"/>
    </source>
</evidence>
<feature type="domain" description="Exocyst complex component Sec10 N-terminal" evidence="9">
    <location>
        <begin position="39"/>
        <end position="90"/>
    </location>
</feature>
<name>A0A8C0M1S8_CANLF</name>
<evidence type="ECO:0000256" key="3">
    <source>
        <dbReference type="ARBA" id="ARBA00022448"/>
    </source>
</evidence>
<sequence>MATTAELFEEPFVADEYIERLVWRTPGGGSRGGPEAFDPKRLLEEFVNHIQELQIMDERIQRKVEKLEQQCQKEAKEFAKKVQELQKSNQIKEAADIIQKLHLIAQELPFDRFSEVKSKIASKYHDLECQLIQEFTSAQRRGEISRMREVAAVLLHFKGYSHCVDVYIKQCQEGAYLRNDIFEDAAILCQRVNKQVGDIFSNPETVLAKLIQNVFEIKLQSFVKDQLEECRKSDAEQYLKNLYDLYTRTTNLSSKLMEFNLGTDKQTFLSKLIKSIFISYLENYIEVETGYLKSRSAMILQRYYDSKNHQKRSIGTGGIQDLKERIRQRTNLPLGPSIDTHGETFLSQEVVVNLLQETKQAFERCHRLSDPSDLPRNAFRIFTILVEFLCIEHIDYALETGLAGIPSSDSRNANLYFLDVVQQANTIFHLFDKQFNDHLMPLISSSPKLSECLQKKKEIIEQMEMKLDTGIDRTLNCMIGQMKHILAAEQKKTDFKPEDENNVLIQYTNACVKVCAYVRKQVEKIKNSMDGKNVDTVLMELGVRFHRLTYEHLQQYSYSCMGGMLAICDVAEYRKCAKDFKIPLVLQLFDTLHALCNLLVVAPDNLKQVCSGEQLANLDKNILHSFVQLRADYRSARLARHFS</sequence>
<organism evidence="10 11">
    <name type="scientific">Canis lupus familiaris</name>
    <name type="common">Dog</name>
    <name type="synonym">Canis familiaris</name>
    <dbReference type="NCBI Taxonomy" id="9615"/>
    <lineage>
        <taxon>Eukaryota</taxon>
        <taxon>Metazoa</taxon>
        <taxon>Chordata</taxon>
        <taxon>Craniata</taxon>
        <taxon>Vertebrata</taxon>
        <taxon>Euteleostomi</taxon>
        <taxon>Mammalia</taxon>
        <taxon>Eutheria</taxon>
        <taxon>Laurasiatheria</taxon>
        <taxon>Carnivora</taxon>
        <taxon>Caniformia</taxon>
        <taxon>Canidae</taxon>
        <taxon>Canis</taxon>
    </lineage>
</organism>
<dbReference type="Proteomes" id="UP000694429">
    <property type="component" value="Chromosome 8"/>
</dbReference>
<feature type="coiled-coil region" evidence="7">
    <location>
        <begin position="50"/>
        <end position="88"/>
    </location>
</feature>
<comment type="similarity">
    <text evidence="1">Belongs to the SEC10 family.</text>
</comment>
<evidence type="ECO:0000256" key="5">
    <source>
        <dbReference type="ARBA" id="ARBA00023054"/>
    </source>
</evidence>
<evidence type="ECO:0000259" key="8">
    <source>
        <dbReference type="Pfam" id="PF07393"/>
    </source>
</evidence>
<dbReference type="Pfam" id="PF07393">
    <property type="entry name" value="Sec10_HB"/>
    <property type="match status" value="1"/>
</dbReference>
<evidence type="ECO:0000313" key="11">
    <source>
        <dbReference type="Proteomes" id="UP000694429"/>
    </source>
</evidence>
<keyword evidence="5 7" id="KW-0175">Coiled coil</keyword>
<dbReference type="PANTHER" id="PTHR12100:SF0">
    <property type="entry name" value="EXOCYST COMPLEX COMPONENT 5"/>
    <property type="match status" value="1"/>
</dbReference>
<proteinExistence type="inferred from homology"/>
<evidence type="ECO:0000256" key="7">
    <source>
        <dbReference type="SAM" id="Coils"/>
    </source>
</evidence>
<dbReference type="InterPro" id="IPR009976">
    <property type="entry name" value="Sec10-like"/>
</dbReference>